<dbReference type="PANTHER" id="PTHR37293">
    <property type="entry name" value="PHAGE REPLICATION PROTEIN-RELATED"/>
    <property type="match status" value="1"/>
</dbReference>
<dbReference type="InterPro" id="IPR017019">
    <property type="entry name" value="DNA_replication_prd_bac"/>
</dbReference>
<dbReference type="PANTHER" id="PTHR37293:SF5">
    <property type="entry name" value="DNA REPLICATION PROTEIN"/>
    <property type="match status" value="1"/>
</dbReference>
<dbReference type="STRING" id="39492.ERS852540_00110"/>
<name>A0A174Z070_9FIRM</name>
<dbReference type="Gene3D" id="1.10.10.630">
    <property type="entry name" value="DnaD domain-like"/>
    <property type="match status" value="2"/>
</dbReference>
<dbReference type="NCBIfam" id="TIGR01446">
    <property type="entry name" value="DnaD_dom"/>
    <property type="match status" value="2"/>
</dbReference>
<sequence length="340" mass="37913">MNYNINLGGWNSIFAVPSDVVDKYIKIASGSNIKVLLYFLRHCGELLNDEIIATALSMNEEDVKDALSFWVQVGLLTMSDGVYSPMQAVPEAARPQEKEPVTSSVSASVTVPSGVTAKDAEFAAVKAAALRSPEFSPAEIADTIKSDDKIDFLFKTCETLYGRPLKHTEQNAIITITEHIGLPAEVVLMMVDYCFSINKSSPAYLKETAMNWMENGITDLASAERQISMLQAKNVAESSVKSMFGINRALTQKEKDFVNLWFNVWNFDSEMVKLAYEINVNAKGQFAFPYISKILENWHSKGIATAEQVNDENIKRQEQQSSNSSFDVNKIDELLLQDYE</sequence>
<accession>A0A174Z070</accession>
<dbReference type="InterPro" id="IPR006343">
    <property type="entry name" value="DnaB/C_C"/>
</dbReference>
<comment type="similarity">
    <text evidence="1">Belongs to the DnaB/DnaD family.</text>
</comment>
<feature type="domain" description="DnaB/C C-terminal" evidence="2">
    <location>
        <begin position="154"/>
        <end position="226"/>
    </location>
</feature>
<reference evidence="3 4" key="1">
    <citation type="submission" date="2015-09" db="EMBL/GenBank/DDBJ databases">
        <authorList>
            <consortium name="Pathogen Informatics"/>
        </authorList>
    </citation>
    <scope>NUCLEOTIDE SEQUENCE [LARGE SCALE GENOMIC DNA]</scope>
    <source>
        <strain evidence="3 4">2789STDY5834928</strain>
    </source>
</reference>
<dbReference type="PIRSF" id="PIRSF033722">
    <property type="entry name" value="DnaD_CA_C3587_prd"/>
    <property type="match status" value="1"/>
</dbReference>
<proteinExistence type="inferred from homology"/>
<evidence type="ECO:0000259" key="2">
    <source>
        <dbReference type="Pfam" id="PF07261"/>
    </source>
</evidence>
<dbReference type="OrthoDB" id="1652900at2"/>
<dbReference type="EMBL" id="CZBY01000001">
    <property type="protein sequence ID" value="CUQ80774.1"/>
    <property type="molecule type" value="Genomic_DNA"/>
</dbReference>
<dbReference type="SUPFAM" id="SSF158499">
    <property type="entry name" value="DnaD domain-like"/>
    <property type="match status" value="2"/>
</dbReference>
<evidence type="ECO:0000256" key="1">
    <source>
        <dbReference type="ARBA" id="ARBA00093462"/>
    </source>
</evidence>
<evidence type="ECO:0000313" key="3">
    <source>
        <dbReference type="EMBL" id="CUQ80774.1"/>
    </source>
</evidence>
<dbReference type="Pfam" id="PF07261">
    <property type="entry name" value="DnaB_2"/>
    <property type="match status" value="2"/>
</dbReference>
<dbReference type="InterPro" id="IPR053162">
    <property type="entry name" value="DnaD"/>
</dbReference>
<dbReference type="Proteomes" id="UP000095662">
    <property type="component" value="Unassembled WGS sequence"/>
</dbReference>
<evidence type="ECO:0000313" key="4">
    <source>
        <dbReference type="Proteomes" id="UP000095662"/>
    </source>
</evidence>
<dbReference type="InterPro" id="IPR034829">
    <property type="entry name" value="DnaD-like_sf"/>
</dbReference>
<dbReference type="AlphaFoldDB" id="A0A174Z070"/>
<protein>
    <submittedName>
        <fullName evidence="3">Replication initiation/membrane attachment protein</fullName>
    </submittedName>
</protein>
<organism evidence="3 4">
    <name type="scientific">[Eubacterium] siraeum</name>
    <dbReference type="NCBI Taxonomy" id="39492"/>
    <lineage>
        <taxon>Bacteria</taxon>
        <taxon>Bacillati</taxon>
        <taxon>Bacillota</taxon>
        <taxon>Clostridia</taxon>
        <taxon>Eubacteriales</taxon>
        <taxon>Oscillospiraceae</taxon>
        <taxon>Oscillospiraceae incertae sedis</taxon>
    </lineage>
</organism>
<gene>
    <name evidence="3" type="ORF">ERS852540_00110</name>
</gene>
<feature type="domain" description="DnaB/C C-terminal" evidence="2">
    <location>
        <begin position="246"/>
        <end position="312"/>
    </location>
</feature>